<dbReference type="EMBL" id="JBBPBK010000003">
    <property type="protein sequence ID" value="KAK9287891.1"/>
    <property type="molecule type" value="Genomic_DNA"/>
</dbReference>
<dbReference type="PANTHER" id="PTHR44259">
    <property type="entry name" value="OS07G0183000 PROTEIN-RELATED"/>
    <property type="match status" value="1"/>
</dbReference>
<protein>
    <recommendedName>
        <fullName evidence="1">KIB1-4 beta-propeller domain-containing protein</fullName>
    </recommendedName>
</protein>
<dbReference type="Pfam" id="PF03478">
    <property type="entry name" value="Beta-prop_KIB1-4"/>
    <property type="match status" value="1"/>
</dbReference>
<gene>
    <name evidence="2" type="ORF">L1049_016334</name>
</gene>
<evidence type="ECO:0000259" key="1">
    <source>
        <dbReference type="Pfam" id="PF03478"/>
    </source>
</evidence>
<accession>A0AAP0X320</accession>
<reference evidence="2 3" key="1">
    <citation type="journal article" date="2024" name="Plant J.">
        <title>Genome sequences and population genomics reveal climatic adaptation and genomic divergence between two closely related sweetgum species.</title>
        <authorList>
            <person name="Xu W.Q."/>
            <person name="Ren C.Q."/>
            <person name="Zhang X.Y."/>
            <person name="Comes H.P."/>
            <person name="Liu X.H."/>
            <person name="Li Y.G."/>
            <person name="Kettle C.J."/>
            <person name="Jalonen R."/>
            <person name="Gaisberger H."/>
            <person name="Ma Y.Z."/>
            <person name="Qiu Y.X."/>
        </authorList>
    </citation>
    <scope>NUCLEOTIDE SEQUENCE [LARGE SCALE GENOMIC DNA]</scope>
    <source>
        <strain evidence="2">Hangzhou</strain>
    </source>
</reference>
<feature type="domain" description="KIB1-4 beta-propeller" evidence="1">
    <location>
        <begin position="2"/>
        <end position="62"/>
    </location>
</feature>
<evidence type="ECO:0000313" key="2">
    <source>
        <dbReference type="EMBL" id="KAK9287891.1"/>
    </source>
</evidence>
<organism evidence="2 3">
    <name type="scientific">Liquidambar formosana</name>
    <name type="common">Formosan gum</name>
    <dbReference type="NCBI Taxonomy" id="63359"/>
    <lineage>
        <taxon>Eukaryota</taxon>
        <taxon>Viridiplantae</taxon>
        <taxon>Streptophyta</taxon>
        <taxon>Embryophyta</taxon>
        <taxon>Tracheophyta</taxon>
        <taxon>Spermatophyta</taxon>
        <taxon>Magnoliopsida</taxon>
        <taxon>eudicotyledons</taxon>
        <taxon>Gunneridae</taxon>
        <taxon>Pentapetalae</taxon>
        <taxon>Saxifragales</taxon>
        <taxon>Altingiaceae</taxon>
        <taxon>Liquidambar</taxon>
    </lineage>
</organism>
<name>A0AAP0X320_LIQFO</name>
<dbReference type="Proteomes" id="UP001415857">
    <property type="component" value="Unassembled WGS sequence"/>
</dbReference>
<evidence type="ECO:0000313" key="3">
    <source>
        <dbReference type="Proteomes" id="UP001415857"/>
    </source>
</evidence>
<dbReference type="PANTHER" id="PTHR44259:SF15">
    <property type="entry name" value="F-BOX PROTEIN KIB2-RELATED"/>
    <property type="match status" value="1"/>
</dbReference>
<proteinExistence type="predicted"/>
<dbReference type="InterPro" id="IPR005174">
    <property type="entry name" value="KIB1-4_b-propeller"/>
</dbReference>
<sequence length="102" mass="12107">MQFLVYKLDFNEEKWIVVDSLGDGCLFIGENHSLSLSAQDAPHCKENSIYFFDLQLRDSYIYGQLELDVFNLEDQIIKSIHHYNFWRSKPEPKPVWVVPNPW</sequence>
<dbReference type="AlphaFoldDB" id="A0AAP0X320"/>
<dbReference type="InterPro" id="IPR050942">
    <property type="entry name" value="F-box_BR-signaling"/>
</dbReference>
<comment type="caution">
    <text evidence="2">The sequence shown here is derived from an EMBL/GenBank/DDBJ whole genome shotgun (WGS) entry which is preliminary data.</text>
</comment>
<keyword evidence="3" id="KW-1185">Reference proteome</keyword>